<accession>A0A2T3N9V3</accession>
<comment type="caution">
    <text evidence="1">The sequence shown here is derived from an EMBL/GenBank/DDBJ whole genome shotgun (WGS) entry which is preliminary data.</text>
</comment>
<organism evidence="1 2">
    <name type="scientific">Photobacterium rosenbergii</name>
    <dbReference type="NCBI Taxonomy" id="294936"/>
    <lineage>
        <taxon>Bacteria</taxon>
        <taxon>Pseudomonadati</taxon>
        <taxon>Pseudomonadota</taxon>
        <taxon>Gammaproteobacteria</taxon>
        <taxon>Vibrionales</taxon>
        <taxon>Vibrionaceae</taxon>
        <taxon>Photobacterium</taxon>
    </lineage>
</organism>
<dbReference type="EMBL" id="PYMB01000011">
    <property type="protein sequence ID" value="PSW10297.1"/>
    <property type="molecule type" value="Genomic_DNA"/>
</dbReference>
<dbReference type="RefSeq" id="WP_107299711.1">
    <property type="nucleotide sequence ID" value="NZ_PYMB01000011.1"/>
</dbReference>
<dbReference type="AlphaFoldDB" id="A0A2T3N9V3"/>
<reference evidence="1 2" key="1">
    <citation type="submission" date="2018-03" db="EMBL/GenBank/DDBJ databases">
        <title>Whole genome sequencing of Histamine producing bacteria.</title>
        <authorList>
            <person name="Butler K."/>
        </authorList>
    </citation>
    <scope>NUCLEOTIDE SEQUENCE [LARGE SCALE GENOMIC DNA]</scope>
    <source>
        <strain evidence="1 2">DSM 19138</strain>
    </source>
</reference>
<evidence type="ECO:0000313" key="1">
    <source>
        <dbReference type="EMBL" id="PSW10297.1"/>
    </source>
</evidence>
<sequence length="652" mass="73990">MINDKSKLYKKSRGKKQYELIEVLTRIQETCRTPKTPPLPCDPASFDNSTCKGPSEVLQPEAIINFRRPVPILPLYFSAPEGGEVAPSVYNNGCFSLNTVSFSSVLALDLEFSQKWWFQSLFRSALATTISLSPGEQLRISIETSQRKYFERTSLDEVEENDSSESQIVDRDVINITRSSARIKNWNVSGGGSISIPIKKAELGLNLSGSISESLEKNSSSSTEKVRDSTQKSSEALRSLQRVEVKETIETSEVNGRSRLLRNPYRDRSLDLKVYALAKKFCVEFSLEKIRPSLIFEINDMPFTRKFVQSNASFLEKYLQDSRLLFELHEALESLVDFENRTAFEDIEKISKIALHYLFEEPNIFNVKELAGFDANDPASSFDANLPGNGLNDATNNKLGLIFTTLNFYYAIYKKETPLDNKLYLTLALSLESALRPLWFGVEETEKSNNVLDSSDFTETFRRLGGFLTLVGGSVRPLLHPAEEDRDTLERARHAEFVIDRVISHLKCHRLFYIGKYLEYISKLADGVTFSRMIEELMEDIDEPNELKNNWEEIFSTEDAFISGNQIIIPGYCAYDEATTRKFLKEYEGTRNIRFGLLSKTHVYSPTDGTHIEPVCGDCILSEIPPLEESAPIKVSILHNQDFLFSDIDSTD</sequence>
<gene>
    <name evidence="1" type="ORF">C9J01_18990</name>
</gene>
<proteinExistence type="predicted"/>
<evidence type="ECO:0000313" key="2">
    <source>
        <dbReference type="Proteomes" id="UP000241346"/>
    </source>
</evidence>
<protein>
    <submittedName>
        <fullName evidence="1">Uncharacterized protein</fullName>
    </submittedName>
</protein>
<name>A0A2T3N9V3_9GAMM</name>
<dbReference type="Proteomes" id="UP000241346">
    <property type="component" value="Unassembled WGS sequence"/>
</dbReference>